<dbReference type="GO" id="GO:0016579">
    <property type="term" value="P:protein deubiquitination"/>
    <property type="evidence" value="ECO:0007669"/>
    <property type="project" value="InterPro"/>
</dbReference>
<dbReference type="GO" id="GO:0004843">
    <property type="term" value="F:cysteine-type deubiquitinase activity"/>
    <property type="evidence" value="ECO:0007669"/>
    <property type="project" value="UniProtKB-EC"/>
</dbReference>
<dbReference type="PROSITE" id="PS00973">
    <property type="entry name" value="USP_2"/>
    <property type="match status" value="1"/>
</dbReference>
<dbReference type="InterPro" id="IPR001394">
    <property type="entry name" value="Peptidase_C19_UCH"/>
</dbReference>
<dbReference type="InterPro" id="IPR038765">
    <property type="entry name" value="Papain-like_cys_pep_sf"/>
</dbReference>
<comment type="caution">
    <text evidence="9">The sequence shown here is derived from an EMBL/GenBank/DDBJ whole genome shotgun (WGS) entry which is preliminary data.</text>
</comment>
<organism evidence="9 10">
    <name type="scientific">Triangularia verruculosa</name>
    <dbReference type="NCBI Taxonomy" id="2587418"/>
    <lineage>
        <taxon>Eukaryota</taxon>
        <taxon>Fungi</taxon>
        <taxon>Dikarya</taxon>
        <taxon>Ascomycota</taxon>
        <taxon>Pezizomycotina</taxon>
        <taxon>Sordariomycetes</taxon>
        <taxon>Sordariomycetidae</taxon>
        <taxon>Sordariales</taxon>
        <taxon>Podosporaceae</taxon>
        <taxon>Triangularia</taxon>
    </lineage>
</organism>
<evidence type="ECO:0000313" key="9">
    <source>
        <dbReference type="EMBL" id="KAK4198831.1"/>
    </source>
</evidence>
<feature type="compositionally biased region" description="Basic and acidic residues" evidence="7">
    <location>
        <begin position="730"/>
        <end position="740"/>
    </location>
</feature>
<sequence length="1158" mass="131108">MPVIETIDALNNGGRLATRLIEDLYNGVRQHAGKSDPKTQSCFVLRGTRIAPPGVSDDHDLIELPSQTHVSGDQAVISCLCKYCRYHFTFKCPSRPPVTGPEHLQHHFVFVENSDELFGEEHGRQILGPVWDKRRAPVVRQTKYRCTACDFTLQVEVTAPRLDSRWIDIVTDESRAKRNLKRAMAEDPARFQDMTADKLAKLESGALITLNMYITNIMANDSILPDKNAEKKISERNKTFMVQFGPECEDLFLYLGFKKRQESEEAFYISPREPPQEGGKTDLYTERAFFEDVKSEIQSVIDQKFPQHVQPHSSARRDLEKALGCADVTKLSVVLHLKPDDQHYYYLLGASPSSTDDMLKWAYQRQIALDPDHRRYYIDALSKLAYAKGVDLQLFAVAEHEPPAPSSSATTRATSQYAMDWEWFGFERAVHRALEKGEILDRYREYIEDRPYQRGLHRLHLAKIGRDLQQQDLVEVAVHGIEEKEAYQILDVPPEADLDSIANTVWANIQDSDKDLAVVVAAMNFIGEKHEHMVGTHAYAEFEVITGKLHARLNGEAETEDPENVFGVGIFAQGTPSNQGTEPAKDGDPTLPAGLANLRNTCYLNSILQYLYTVDIIRDLLRNLDLDTPLEASTEKIGEILGEVTESAKKDAWLGFEFARELRTLFQEMEQTTSVHVKPRQRLANAVFAKAADGSKAAESKTTESKATESPAAEMTTESKEVPPPLPPRNGEEATTEHVETASMSSSQTLVGDVAAKKEGTAGKKTQGPVEVLANVLDNEEVRGTNQEDVDEAMGFILGHLQEAVNVARALSKAQGENREEQIPDPIKDHIYTEFVNTRKEGDGQWRGIPGSERFLRVPPHSTMGVKTDLYQAIGQEMDAQLSEEPKSRYFTAIRKPADILHFLFSRSRQGGKNENPIELNDPLYLDHFMEAEDFQDERFRRNTRLWAINRRLEELRVSKEKLETEPNPEGVLSEEDMERFLKEDLPFDIDGDYELVDVNEGTAKEVQEITVSPDMLKEFGDWLSVEEASEEQKLRAEREAILNDPKLKMEYRLHAVFCHRGSTGAGHYWAWIKDFERGVWRKYNDTTVTLFTEEEFRREVGCASEPCWAAYVRAGKEKELVSIPMRKGVDKSEVEVKVKDVLAKKAKRRLSAGNIKT</sequence>
<dbReference type="Pfam" id="PF00443">
    <property type="entry name" value="UCH"/>
    <property type="match status" value="1"/>
</dbReference>
<dbReference type="GO" id="GO:0061136">
    <property type="term" value="P:regulation of proteasomal protein catabolic process"/>
    <property type="evidence" value="ECO:0007669"/>
    <property type="project" value="TreeGrafter"/>
</dbReference>
<accession>A0AAN7ARV3</accession>
<feature type="compositionally biased region" description="Basic and acidic residues" evidence="7">
    <location>
        <begin position="696"/>
        <end position="707"/>
    </location>
</feature>
<dbReference type="Proteomes" id="UP001303160">
    <property type="component" value="Unassembled WGS sequence"/>
</dbReference>
<dbReference type="SUPFAM" id="SSF54001">
    <property type="entry name" value="Cysteine proteinases"/>
    <property type="match status" value="1"/>
</dbReference>
<dbReference type="PANTHER" id="PTHR43982">
    <property type="entry name" value="UBIQUITIN CARBOXYL-TERMINAL HYDROLASE"/>
    <property type="match status" value="1"/>
</dbReference>
<evidence type="ECO:0000256" key="3">
    <source>
        <dbReference type="ARBA" id="ARBA00022670"/>
    </source>
</evidence>
<comment type="catalytic activity">
    <reaction evidence="1">
        <text>Thiol-dependent hydrolysis of ester, thioester, amide, peptide and isopeptide bonds formed by the C-terminal Gly of ubiquitin (a 76-residue protein attached to proteins as an intracellular targeting signal).</text>
        <dbReference type="EC" id="3.4.19.12"/>
    </reaction>
</comment>
<evidence type="ECO:0000313" key="10">
    <source>
        <dbReference type="Proteomes" id="UP001303160"/>
    </source>
</evidence>
<reference evidence="9" key="1">
    <citation type="journal article" date="2023" name="Mol. Phylogenet. Evol.">
        <title>Genome-scale phylogeny and comparative genomics of the fungal order Sordariales.</title>
        <authorList>
            <person name="Hensen N."/>
            <person name="Bonometti L."/>
            <person name="Westerberg I."/>
            <person name="Brannstrom I.O."/>
            <person name="Guillou S."/>
            <person name="Cros-Aarteil S."/>
            <person name="Calhoun S."/>
            <person name="Haridas S."/>
            <person name="Kuo A."/>
            <person name="Mondo S."/>
            <person name="Pangilinan J."/>
            <person name="Riley R."/>
            <person name="LaButti K."/>
            <person name="Andreopoulos B."/>
            <person name="Lipzen A."/>
            <person name="Chen C."/>
            <person name="Yan M."/>
            <person name="Daum C."/>
            <person name="Ng V."/>
            <person name="Clum A."/>
            <person name="Steindorff A."/>
            <person name="Ohm R.A."/>
            <person name="Martin F."/>
            <person name="Silar P."/>
            <person name="Natvig D.O."/>
            <person name="Lalanne C."/>
            <person name="Gautier V."/>
            <person name="Ament-Velasquez S.L."/>
            <person name="Kruys A."/>
            <person name="Hutchinson M.I."/>
            <person name="Powell A.J."/>
            <person name="Barry K."/>
            <person name="Miller A.N."/>
            <person name="Grigoriev I.V."/>
            <person name="Debuchy R."/>
            <person name="Gladieux P."/>
            <person name="Hiltunen Thoren M."/>
            <person name="Johannesson H."/>
        </authorList>
    </citation>
    <scope>NUCLEOTIDE SEQUENCE</scope>
    <source>
        <strain evidence="9">CBS 315.58</strain>
    </source>
</reference>
<dbReference type="AlphaFoldDB" id="A0AAN7ARV3"/>
<protein>
    <recommendedName>
        <fullName evidence="2">ubiquitinyl hydrolase 1</fullName>
        <ecNumber evidence="2">3.4.19.12</ecNumber>
    </recommendedName>
</protein>
<keyword evidence="3" id="KW-0645">Protease</keyword>
<dbReference type="InterPro" id="IPR028889">
    <property type="entry name" value="USP"/>
</dbReference>
<evidence type="ECO:0000256" key="7">
    <source>
        <dbReference type="SAM" id="MobiDB-lite"/>
    </source>
</evidence>
<feature type="region of interest" description="Disordered" evidence="7">
    <location>
        <begin position="693"/>
        <end position="751"/>
    </location>
</feature>
<evidence type="ECO:0000256" key="2">
    <source>
        <dbReference type="ARBA" id="ARBA00012759"/>
    </source>
</evidence>
<keyword evidence="6" id="KW-0788">Thiol protease</keyword>
<keyword evidence="10" id="KW-1185">Reference proteome</keyword>
<feature type="domain" description="USP" evidence="8">
    <location>
        <begin position="593"/>
        <end position="1115"/>
    </location>
</feature>
<name>A0AAN7ARV3_9PEZI</name>
<dbReference type="GO" id="GO:0043161">
    <property type="term" value="P:proteasome-mediated ubiquitin-dependent protein catabolic process"/>
    <property type="evidence" value="ECO:0007669"/>
    <property type="project" value="InterPro"/>
</dbReference>
<keyword evidence="4" id="KW-0833">Ubl conjugation pathway</keyword>
<evidence type="ECO:0000256" key="1">
    <source>
        <dbReference type="ARBA" id="ARBA00000707"/>
    </source>
</evidence>
<keyword evidence="5" id="KW-0378">Hydrolase</keyword>
<dbReference type="Pfam" id="PF13446">
    <property type="entry name" value="RPT"/>
    <property type="match status" value="1"/>
</dbReference>
<dbReference type="InterPro" id="IPR018200">
    <property type="entry name" value="USP_CS"/>
</dbReference>
<dbReference type="PROSITE" id="PS50235">
    <property type="entry name" value="USP_3"/>
    <property type="match status" value="1"/>
</dbReference>
<dbReference type="EC" id="3.4.19.12" evidence="2"/>
<gene>
    <name evidence="9" type="ORF">QBC40DRAFT_341004</name>
</gene>
<evidence type="ECO:0000259" key="8">
    <source>
        <dbReference type="PROSITE" id="PS50235"/>
    </source>
</evidence>
<reference evidence="9" key="2">
    <citation type="submission" date="2023-05" db="EMBL/GenBank/DDBJ databases">
        <authorList>
            <consortium name="Lawrence Berkeley National Laboratory"/>
            <person name="Steindorff A."/>
            <person name="Hensen N."/>
            <person name="Bonometti L."/>
            <person name="Westerberg I."/>
            <person name="Brannstrom I.O."/>
            <person name="Guillou S."/>
            <person name="Cros-Aarteil S."/>
            <person name="Calhoun S."/>
            <person name="Haridas S."/>
            <person name="Kuo A."/>
            <person name="Mondo S."/>
            <person name="Pangilinan J."/>
            <person name="Riley R."/>
            <person name="Labutti K."/>
            <person name="Andreopoulos B."/>
            <person name="Lipzen A."/>
            <person name="Chen C."/>
            <person name="Yanf M."/>
            <person name="Daum C."/>
            <person name="Ng V."/>
            <person name="Clum A."/>
            <person name="Ohm R."/>
            <person name="Martin F."/>
            <person name="Silar P."/>
            <person name="Natvig D."/>
            <person name="Lalanne C."/>
            <person name="Gautier V."/>
            <person name="Ament-Velasquez S.L."/>
            <person name="Kruys A."/>
            <person name="Hutchinson M.I."/>
            <person name="Powell A.J."/>
            <person name="Barry K."/>
            <person name="Miller A.N."/>
            <person name="Grigoriev I.V."/>
            <person name="Debuchy R."/>
            <person name="Gladieux P."/>
            <person name="Thoren M.H."/>
            <person name="Johannesson H."/>
        </authorList>
    </citation>
    <scope>NUCLEOTIDE SEQUENCE</scope>
    <source>
        <strain evidence="9">CBS 315.58</strain>
    </source>
</reference>
<proteinExistence type="predicted"/>
<dbReference type="PANTHER" id="PTHR43982:SF6">
    <property type="entry name" value="UBIQUITIN CARBOXYL-TERMINAL HYDROLASE 2-RELATED"/>
    <property type="match status" value="1"/>
</dbReference>
<evidence type="ECO:0000256" key="5">
    <source>
        <dbReference type="ARBA" id="ARBA00022801"/>
    </source>
</evidence>
<dbReference type="InterPro" id="IPR025305">
    <property type="entry name" value="UCH_repeat_domain"/>
</dbReference>
<evidence type="ECO:0000256" key="6">
    <source>
        <dbReference type="ARBA" id="ARBA00022807"/>
    </source>
</evidence>
<dbReference type="GO" id="GO:0070628">
    <property type="term" value="F:proteasome binding"/>
    <property type="evidence" value="ECO:0007669"/>
    <property type="project" value="TreeGrafter"/>
</dbReference>
<dbReference type="InterPro" id="IPR044635">
    <property type="entry name" value="UBP14-like"/>
</dbReference>
<dbReference type="EMBL" id="MU863940">
    <property type="protein sequence ID" value="KAK4198831.1"/>
    <property type="molecule type" value="Genomic_DNA"/>
</dbReference>
<evidence type="ECO:0000256" key="4">
    <source>
        <dbReference type="ARBA" id="ARBA00022786"/>
    </source>
</evidence>
<dbReference type="Gene3D" id="3.90.70.10">
    <property type="entry name" value="Cysteine proteinases"/>
    <property type="match status" value="1"/>
</dbReference>